<dbReference type="OrthoDB" id="1716625at2759"/>
<dbReference type="Gene3D" id="1.10.268.20">
    <property type="match status" value="1"/>
</dbReference>
<reference evidence="19 20" key="1">
    <citation type="journal article" date="2018" name="Mol. Biol. Evol.">
        <title>Analysis of the draft genome of the red seaweed Gracilariopsis chorda provides insights into genome size evolution in Rhodophyta.</title>
        <authorList>
            <person name="Lee J."/>
            <person name="Yang E.C."/>
            <person name="Graf L."/>
            <person name="Yang J.H."/>
            <person name="Qiu H."/>
            <person name="Zel Zion U."/>
            <person name="Chan C.X."/>
            <person name="Stephens T.G."/>
            <person name="Weber A.P.M."/>
            <person name="Boo G.H."/>
            <person name="Boo S.M."/>
            <person name="Kim K.M."/>
            <person name="Shin Y."/>
            <person name="Jung M."/>
            <person name="Lee S.J."/>
            <person name="Yim H.S."/>
            <person name="Lee J.H."/>
            <person name="Bhattacharya D."/>
            <person name="Yoon H.S."/>
        </authorList>
    </citation>
    <scope>NUCLEOTIDE SEQUENCE [LARGE SCALE GENOMIC DNA]</scope>
    <source>
        <strain evidence="19 20">SKKU-2015</strain>
        <tissue evidence="19">Whole body</tissue>
    </source>
</reference>
<dbReference type="InterPro" id="IPR011992">
    <property type="entry name" value="EF-hand-dom_pair"/>
</dbReference>
<dbReference type="SMART" id="SM00054">
    <property type="entry name" value="EFh"/>
    <property type="match status" value="1"/>
</dbReference>
<evidence type="ECO:0000313" key="20">
    <source>
        <dbReference type="Proteomes" id="UP000247409"/>
    </source>
</evidence>
<dbReference type="STRING" id="448386.A0A2V3IIW5"/>
<evidence type="ECO:0000256" key="2">
    <source>
        <dbReference type="ARBA" id="ARBA00004413"/>
    </source>
</evidence>
<dbReference type="GO" id="GO:0016197">
    <property type="term" value="P:endosomal transport"/>
    <property type="evidence" value="ECO:0007669"/>
    <property type="project" value="TreeGrafter"/>
</dbReference>
<evidence type="ECO:0000256" key="4">
    <source>
        <dbReference type="ARBA" id="ARBA00022553"/>
    </source>
</evidence>
<dbReference type="GO" id="GO:0010008">
    <property type="term" value="C:endosome membrane"/>
    <property type="evidence" value="ECO:0007669"/>
    <property type="project" value="UniProtKB-SubCell"/>
</dbReference>
<dbReference type="InterPro" id="IPR040990">
    <property type="entry name" value="DUF5600"/>
</dbReference>
<dbReference type="Proteomes" id="UP000247409">
    <property type="component" value="Unassembled WGS sequence"/>
</dbReference>
<dbReference type="InterPro" id="IPR045063">
    <property type="entry name" value="Dynamin_N"/>
</dbReference>
<dbReference type="SUPFAM" id="SSF57903">
    <property type="entry name" value="FYVE/PHD zinc finger"/>
    <property type="match status" value="1"/>
</dbReference>
<keyword evidence="12" id="KW-0472">Membrane</keyword>
<dbReference type="PANTHER" id="PTHR11216:SF31">
    <property type="entry name" value="AT21416P"/>
    <property type="match status" value="1"/>
</dbReference>
<dbReference type="Pfam" id="PF18150">
    <property type="entry name" value="DUF5600"/>
    <property type="match status" value="1"/>
</dbReference>
<dbReference type="CDD" id="cd00052">
    <property type="entry name" value="EH"/>
    <property type="match status" value="1"/>
</dbReference>
<dbReference type="InterPro" id="IPR017455">
    <property type="entry name" value="Znf_FYVE-rel"/>
</dbReference>
<dbReference type="GO" id="GO:0005524">
    <property type="term" value="F:ATP binding"/>
    <property type="evidence" value="ECO:0007669"/>
    <property type="project" value="UniProtKB-KW"/>
</dbReference>
<dbReference type="InterPro" id="IPR000306">
    <property type="entry name" value="Znf_FYVE"/>
</dbReference>
<keyword evidence="10" id="KW-0106">Calcium</keyword>
<dbReference type="SUPFAM" id="SSF52540">
    <property type="entry name" value="P-loop containing nucleoside triphosphate hydrolases"/>
    <property type="match status" value="1"/>
</dbReference>
<organism evidence="19 20">
    <name type="scientific">Gracilariopsis chorda</name>
    <dbReference type="NCBI Taxonomy" id="448386"/>
    <lineage>
        <taxon>Eukaryota</taxon>
        <taxon>Rhodophyta</taxon>
        <taxon>Florideophyceae</taxon>
        <taxon>Rhodymeniophycidae</taxon>
        <taxon>Gracilariales</taxon>
        <taxon>Gracilariaceae</taxon>
        <taxon>Gracilariopsis</taxon>
    </lineage>
</organism>
<dbReference type="EMBL" id="NBIV01000180">
    <property type="protein sequence ID" value="PXF42012.1"/>
    <property type="molecule type" value="Genomic_DNA"/>
</dbReference>
<dbReference type="PANTHER" id="PTHR11216">
    <property type="entry name" value="EH DOMAIN"/>
    <property type="match status" value="1"/>
</dbReference>
<evidence type="ECO:0000256" key="14">
    <source>
        <dbReference type="SAM" id="MobiDB-lite"/>
    </source>
</evidence>
<dbReference type="FunFam" id="3.40.50.300:FF:000147">
    <property type="entry name" value="EH domain-containing protein 1"/>
    <property type="match status" value="1"/>
</dbReference>
<feature type="domain" description="EF-hand" evidence="17">
    <location>
        <begin position="560"/>
        <end position="595"/>
    </location>
</feature>
<evidence type="ECO:0000313" key="19">
    <source>
        <dbReference type="EMBL" id="PXF42012.1"/>
    </source>
</evidence>
<evidence type="ECO:0000259" key="18">
    <source>
        <dbReference type="PROSITE" id="PS51718"/>
    </source>
</evidence>
<feature type="domain" description="FYVE-type" evidence="16">
    <location>
        <begin position="1"/>
        <end position="60"/>
    </location>
</feature>
<evidence type="ECO:0000256" key="7">
    <source>
        <dbReference type="ARBA" id="ARBA00022753"/>
    </source>
</evidence>
<keyword evidence="7" id="KW-0967">Endosome</keyword>
<dbReference type="InterPro" id="IPR002048">
    <property type="entry name" value="EF_hand_dom"/>
</dbReference>
<evidence type="ECO:0000256" key="9">
    <source>
        <dbReference type="ARBA" id="ARBA00022833"/>
    </source>
</evidence>
<dbReference type="Gene3D" id="3.40.50.300">
    <property type="entry name" value="P-loop containing nucleotide triphosphate hydrolases"/>
    <property type="match status" value="1"/>
</dbReference>
<accession>A0A2V3IIW5</accession>
<comment type="subcellular location">
    <subcellularLocation>
        <location evidence="2">Cell membrane</location>
        <topology evidence="2">Peripheral membrane protein</topology>
        <orientation evidence="2">Cytoplasmic side</orientation>
    </subcellularLocation>
    <subcellularLocation>
        <location evidence="1">Endosome membrane</location>
        <topology evidence="1">Peripheral membrane protein</topology>
        <orientation evidence="1">Cytoplasmic side</orientation>
    </subcellularLocation>
</comment>
<dbReference type="InterPro" id="IPR030381">
    <property type="entry name" value="G_DYNAMIN_dom"/>
</dbReference>
<keyword evidence="6" id="KW-0547">Nucleotide-binding</keyword>
<dbReference type="InterPro" id="IPR000261">
    <property type="entry name" value="EH_dom"/>
</dbReference>
<dbReference type="PROSITE" id="PS50031">
    <property type="entry name" value="EH"/>
    <property type="match status" value="1"/>
</dbReference>
<dbReference type="Pfam" id="PF00350">
    <property type="entry name" value="Dynamin_N"/>
    <property type="match status" value="1"/>
</dbReference>
<dbReference type="GO" id="GO:0005509">
    <property type="term" value="F:calcium ion binding"/>
    <property type="evidence" value="ECO:0007669"/>
    <property type="project" value="InterPro"/>
</dbReference>
<feature type="compositionally biased region" description="Basic and acidic residues" evidence="14">
    <location>
        <begin position="487"/>
        <end position="501"/>
    </location>
</feature>
<comment type="caution">
    <text evidence="19">The sequence shown here is derived from an EMBL/GenBank/DDBJ whole genome shotgun (WGS) entry which is preliminary data.</text>
</comment>
<gene>
    <name evidence="19" type="ORF">BWQ96_08262</name>
</gene>
<feature type="region of interest" description="Disordered" evidence="14">
    <location>
        <begin position="487"/>
        <end position="516"/>
    </location>
</feature>
<dbReference type="PROSITE" id="PS00018">
    <property type="entry name" value="EF_HAND_1"/>
    <property type="match status" value="1"/>
</dbReference>
<proteinExistence type="predicted"/>
<evidence type="ECO:0000256" key="8">
    <source>
        <dbReference type="ARBA" id="ARBA00022771"/>
    </source>
</evidence>
<evidence type="ECO:0000256" key="10">
    <source>
        <dbReference type="ARBA" id="ARBA00022837"/>
    </source>
</evidence>
<evidence type="ECO:0000259" key="17">
    <source>
        <dbReference type="PROSITE" id="PS50222"/>
    </source>
</evidence>
<dbReference type="GO" id="GO:0005886">
    <property type="term" value="C:plasma membrane"/>
    <property type="evidence" value="ECO:0007669"/>
    <property type="project" value="UniProtKB-SubCell"/>
</dbReference>
<dbReference type="InterPro" id="IPR031692">
    <property type="entry name" value="EHD_N"/>
</dbReference>
<dbReference type="SMART" id="SM00027">
    <property type="entry name" value="EH"/>
    <property type="match status" value="1"/>
</dbReference>
<name>A0A2V3IIW5_9FLOR</name>
<dbReference type="CDD" id="cd00065">
    <property type="entry name" value="FYVE_like_SF"/>
    <property type="match status" value="1"/>
</dbReference>
<dbReference type="Pfam" id="PF01363">
    <property type="entry name" value="FYVE"/>
    <property type="match status" value="1"/>
</dbReference>
<feature type="domain" description="EH" evidence="15">
    <location>
        <begin position="526"/>
        <end position="617"/>
    </location>
</feature>
<protein>
    <submittedName>
        <fullName evidence="19">EH domain-containing protein 1</fullName>
    </submittedName>
</protein>
<dbReference type="GO" id="GO:0005525">
    <property type="term" value="F:GTP binding"/>
    <property type="evidence" value="ECO:0007669"/>
    <property type="project" value="InterPro"/>
</dbReference>
<evidence type="ECO:0000259" key="15">
    <source>
        <dbReference type="PROSITE" id="PS50031"/>
    </source>
</evidence>
<dbReference type="CDD" id="cd09913">
    <property type="entry name" value="EHD"/>
    <property type="match status" value="1"/>
</dbReference>
<keyword evidence="20" id="KW-1185">Reference proteome</keyword>
<dbReference type="GO" id="GO:0006897">
    <property type="term" value="P:endocytosis"/>
    <property type="evidence" value="ECO:0007669"/>
    <property type="project" value="TreeGrafter"/>
</dbReference>
<dbReference type="PROSITE" id="PS51718">
    <property type="entry name" value="G_DYNAMIN_2"/>
    <property type="match status" value="1"/>
</dbReference>
<sequence>MDQTHCAGCSALFTFTKSKHTCRACGDSFCHSCSSGKRPVPEKGHRDPVRVCDVCLYAVDRRSKLLGNFSPANGPSNVSVATSFTDPSVLQQREAHADAMNTLKRIYKAKVRPLEQAYKFSEFYASELTDGDFDARPFVLLVGGYSVGKTSFIRYMLQRDFPGSRIGPEPTTDRFLAVMAGRPGQADGVIPGNAAAVDVDRPFTSLSRFGISFLSRFEVAELAAPILDNISFVDTPGILSGEKQRVERGYSFEHVVEWFAERADRILLLFDGNKLDISDELKRVIECLKAHDDKIRIVLNKADMVDPQQLMRVYGALMWSLGKVIRSPEVLRVYIGSFWDKPVNPLGAANDELFKNEEADLLNDLRNLPQHSAVRKINELVKRARLARVHALLVNHLRASMPYLWGHKKKQERLALRLKDEYVKVQKAHGLALGDFPSAEKFRSGLEAFDLSEFPNLSKRLLDVTEGALSRDIPKLMLAIGITAEETGRAAQADKDDERDGGNPFGDPQQNPSNDSDVKWAVTTAAKAKWDRVFQSLGPTGVPPALPGSAVRNLMLESGLPPTTLKKVWDLADIDMDGLLDAEEFAVAMTLIKKGRAEGISAVPETLPVSLIPPGKR</sequence>
<evidence type="ECO:0000256" key="5">
    <source>
        <dbReference type="ARBA" id="ARBA00022723"/>
    </source>
</evidence>
<evidence type="ECO:0000256" key="6">
    <source>
        <dbReference type="ARBA" id="ARBA00022741"/>
    </source>
</evidence>
<dbReference type="Gene3D" id="3.30.40.10">
    <property type="entry name" value="Zinc/RING finger domain, C3HC4 (zinc finger)"/>
    <property type="match status" value="1"/>
</dbReference>
<dbReference type="AlphaFoldDB" id="A0A2V3IIW5"/>
<keyword evidence="8 13" id="KW-0863">Zinc-finger</keyword>
<dbReference type="SMART" id="SM00064">
    <property type="entry name" value="FYVE"/>
    <property type="match status" value="1"/>
</dbReference>
<dbReference type="Pfam" id="PF16880">
    <property type="entry name" value="EHD_N"/>
    <property type="match status" value="1"/>
</dbReference>
<evidence type="ECO:0000256" key="3">
    <source>
        <dbReference type="ARBA" id="ARBA00022475"/>
    </source>
</evidence>
<keyword evidence="4" id="KW-0597">Phosphoprotein</keyword>
<dbReference type="InterPro" id="IPR011011">
    <property type="entry name" value="Znf_FYVE_PHD"/>
</dbReference>
<evidence type="ECO:0000256" key="12">
    <source>
        <dbReference type="ARBA" id="ARBA00023136"/>
    </source>
</evidence>
<evidence type="ECO:0000259" key="16">
    <source>
        <dbReference type="PROSITE" id="PS50178"/>
    </source>
</evidence>
<dbReference type="Gene3D" id="1.10.238.10">
    <property type="entry name" value="EF-hand"/>
    <property type="match status" value="1"/>
</dbReference>
<keyword evidence="11" id="KW-0067">ATP-binding</keyword>
<evidence type="ECO:0000256" key="11">
    <source>
        <dbReference type="ARBA" id="ARBA00022840"/>
    </source>
</evidence>
<keyword evidence="3" id="KW-1003">Cell membrane</keyword>
<dbReference type="Pfam" id="PF12763">
    <property type="entry name" value="EH"/>
    <property type="match status" value="1"/>
</dbReference>
<keyword evidence="5" id="KW-0479">Metal-binding</keyword>
<dbReference type="InterPro" id="IPR027417">
    <property type="entry name" value="P-loop_NTPase"/>
</dbReference>
<evidence type="ECO:0000256" key="1">
    <source>
        <dbReference type="ARBA" id="ARBA00004125"/>
    </source>
</evidence>
<dbReference type="GO" id="GO:0008270">
    <property type="term" value="F:zinc ion binding"/>
    <property type="evidence" value="ECO:0007669"/>
    <property type="project" value="UniProtKB-KW"/>
</dbReference>
<dbReference type="InterPro" id="IPR018247">
    <property type="entry name" value="EF_Hand_1_Ca_BS"/>
</dbReference>
<feature type="domain" description="Dynamin-type G" evidence="18">
    <location>
        <begin position="133"/>
        <end position="374"/>
    </location>
</feature>
<keyword evidence="9" id="KW-0862">Zinc</keyword>
<dbReference type="PROSITE" id="PS50222">
    <property type="entry name" value="EF_HAND_2"/>
    <property type="match status" value="1"/>
</dbReference>
<evidence type="ECO:0000256" key="13">
    <source>
        <dbReference type="PROSITE-ProRule" id="PRU00091"/>
    </source>
</evidence>
<dbReference type="InterPro" id="IPR013083">
    <property type="entry name" value="Znf_RING/FYVE/PHD"/>
</dbReference>
<dbReference type="SUPFAM" id="SSF47473">
    <property type="entry name" value="EF-hand"/>
    <property type="match status" value="1"/>
</dbReference>
<dbReference type="PROSITE" id="PS50178">
    <property type="entry name" value="ZF_FYVE"/>
    <property type="match status" value="1"/>
</dbReference>